<accession>A0A817ZL12</accession>
<evidence type="ECO:0000313" key="3">
    <source>
        <dbReference type="Proteomes" id="UP000663865"/>
    </source>
</evidence>
<sequence length="317" mass="36773">MASTNVYENISQSLVPSVDVYLSMDEYDISYTTIGTRSTGPCFFFLLDFLTNDEQCCYLYHYNFPFDESELTVENVLVQYLDIIWNSLKDSIERKIVSSEVLEKTKISNFKLVVGGGDTTDGQLLRKAFSLLNNDEMNITSIKWRSPSGTFDIAILQLNCSANIKSQWQLQTKAIQQFRDHCQHDEKLVSEQALLLIPPNPIFTAEIYPVEDRYTFTSANVDKRLDFNEAAEQNQGQNRNTRNKSTNKNKRDFKLLIDEEWINNKDKDNDTLKSSIKFQAKSLDEDIKIMPDKEKKHEQINQYVDEFSFDDDIFYIG</sequence>
<reference evidence="1" key="1">
    <citation type="submission" date="2021-02" db="EMBL/GenBank/DDBJ databases">
        <authorList>
            <person name="Nowell W R."/>
        </authorList>
    </citation>
    <scope>NUCLEOTIDE SEQUENCE</scope>
</reference>
<evidence type="ECO:0000313" key="1">
    <source>
        <dbReference type="EMBL" id="CAF3392937.1"/>
    </source>
</evidence>
<dbReference type="EMBL" id="CAJOBS010002196">
    <property type="protein sequence ID" value="CAF4798452.1"/>
    <property type="molecule type" value="Genomic_DNA"/>
</dbReference>
<dbReference type="Proteomes" id="UP000663838">
    <property type="component" value="Unassembled WGS sequence"/>
</dbReference>
<organism evidence="1 3">
    <name type="scientific">Rotaria socialis</name>
    <dbReference type="NCBI Taxonomy" id="392032"/>
    <lineage>
        <taxon>Eukaryota</taxon>
        <taxon>Metazoa</taxon>
        <taxon>Spiralia</taxon>
        <taxon>Gnathifera</taxon>
        <taxon>Rotifera</taxon>
        <taxon>Eurotatoria</taxon>
        <taxon>Bdelloidea</taxon>
        <taxon>Philodinida</taxon>
        <taxon>Philodinidae</taxon>
        <taxon>Rotaria</taxon>
    </lineage>
</organism>
<dbReference type="Proteomes" id="UP000663865">
    <property type="component" value="Unassembled WGS sequence"/>
</dbReference>
<dbReference type="EMBL" id="CAJNYV010000896">
    <property type="protein sequence ID" value="CAF3392937.1"/>
    <property type="molecule type" value="Genomic_DNA"/>
</dbReference>
<dbReference type="AlphaFoldDB" id="A0A817ZL12"/>
<comment type="caution">
    <text evidence="1">The sequence shown here is derived from an EMBL/GenBank/DDBJ whole genome shotgun (WGS) entry which is preliminary data.</text>
</comment>
<gene>
    <name evidence="1" type="ORF">KIK155_LOCUS7381</name>
    <name evidence="2" type="ORF">TOA249_LOCUS23198</name>
</gene>
<protein>
    <submittedName>
        <fullName evidence="1">Uncharacterized protein</fullName>
    </submittedName>
</protein>
<evidence type="ECO:0000313" key="2">
    <source>
        <dbReference type="EMBL" id="CAF4798452.1"/>
    </source>
</evidence>
<name>A0A817ZL12_9BILA</name>
<proteinExistence type="predicted"/>